<dbReference type="InterPro" id="IPR001251">
    <property type="entry name" value="CRAL-TRIO_dom"/>
</dbReference>
<evidence type="ECO:0000313" key="2">
    <source>
        <dbReference type="EMBL" id="CAB9520734.1"/>
    </source>
</evidence>
<dbReference type="Pfam" id="PF00650">
    <property type="entry name" value="CRAL_TRIO"/>
    <property type="match status" value="1"/>
</dbReference>
<dbReference type="Proteomes" id="UP001153069">
    <property type="component" value="Unassembled WGS sequence"/>
</dbReference>
<dbReference type="Gene3D" id="3.40.525.10">
    <property type="entry name" value="CRAL-TRIO lipid binding domain"/>
    <property type="match status" value="1"/>
</dbReference>
<dbReference type="SUPFAM" id="SSF52087">
    <property type="entry name" value="CRAL/TRIO domain"/>
    <property type="match status" value="1"/>
</dbReference>
<name>A0A9N8EIF0_9STRA</name>
<sequence>MGEGKSVLAECDGVGHGFLHPIVTDMIMQLLIKGYPMNLKHVISYNTPTVVNIWWSLMKKIVPKHLQRRFHLGCHPEILTGIRLDALYKVRTEEKALLKMIWNVGKQLQVKKKNEEGFNR</sequence>
<accession>A0A9N8EIF0</accession>
<dbReference type="EMBL" id="CAICTM010001128">
    <property type="protein sequence ID" value="CAB9520734.1"/>
    <property type="molecule type" value="Genomic_DNA"/>
</dbReference>
<dbReference type="OrthoDB" id="6406821at2759"/>
<keyword evidence="3" id="KW-1185">Reference proteome</keyword>
<gene>
    <name evidence="2" type="ORF">SEMRO_1130_G244440.1</name>
</gene>
<evidence type="ECO:0000259" key="1">
    <source>
        <dbReference type="Pfam" id="PF00650"/>
    </source>
</evidence>
<proteinExistence type="predicted"/>
<reference evidence="2" key="1">
    <citation type="submission" date="2020-06" db="EMBL/GenBank/DDBJ databases">
        <authorList>
            <consortium name="Plant Systems Biology data submission"/>
        </authorList>
    </citation>
    <scope>NUCLEOTIDE SEQUENCE</scope>
    <source>
        <strain evidence="2">D6</strain>
    </source>
</reference>
<comment type="caution">
    <text evidence="2">The sequence shown here is derived from an EMBL/GenBank/DDBJ whole genome shotgun (WGS) entry which is preliminary data.</text>
</comment>
<organism evidence="2 3">
    <name type="scientific">Seminavis robusta</name>
    <dbReference type="NCBI Taxonomy" id="568900"/>
    <lineage>
        <taxon>Eukaryota</taxon>
        <taxon>Sar</taxon>
        <taxon>Stramenopiles</taxon>
        <taxon>Ochrophyta</taxon>
        <taxon>Bacillariophyta</taxon>
        <taxon>Bacillariophyceae</taxon>
        <taxon>Bacillariophycidae</taxon>
        <taxon>Naviculales</taxon>
        <taxon>Naviculaceae</taxon>
        <taxon>Seminavis</taxon>
    </lineage>
</organism>
<dbReference type="InterPro" id="IPR036865">
    <property type="entry name" value="CRAL-TRIO_dom_sf"/>
</dbReference>
<feature type="domain" description="CRAL-TRIO" evidence="1">
    <location>
        <begin position="21"/>
        <end position="72"/>
    </location>
</feature>
<dbReference type="AlphaFoldDB" id="A0A9N8EIF0"/>
<protein>
    <recommendedName>
        <fullName evidence="1">CRAL-TRIO domain-containing protein</fullName>
    </recommendedName>
</protein>
<evidence type="ECO:0000313" key="3">
    <source>
        <dbReference type="Proteomes" id="UP001153069"/>
    </source>
</evidence>